<dbReference type="RefSeq" id="WP_229733191.1">
    <property type="nucleotide sequence ID" value="NZ_BMDW01000020.1"/>
</dbReference>
<keyword evidence="5" id="KW-1185">Reference proteome</keyword>
<dbReference type="Pfam" id="PF00903">
    <property type="entry name" value="Glyoxalase"/>
    <property type="match status" value="1"/>
</dbReference>
<comment type="caution">
    <text evidence="4">The sequence shown here is derived from an EMBL/GenBank/DDBJ whole genome shotgun (WGS) entry which is preliminary data.</text>
</comment>
<dbReference type="PROSITE" id="PS51819">
    <property type="entry name" value="VOC"/>
    <property type="match status" value="1"/>
</dbReference>
<dbReference type="SUPFAM" id="SSF54593">
    <property type="entry name" value="Glyoxalase/Bleomycin resistance protein/Dihydroxybiphenyl dioxygenase"/>
    <property type="match status" value="1"/>
</dbReference>
<feature type="domain" description="VOC" evidence="3">
    <location>
        <begin position="310"/>
        <end position="414"/>
    </location>
</feature>
<dbReference type="Gene3D" id="3.40.1190.20">
    <property type="match status" value="1"/>
</dbReference>
<evidence type="ECO:0000313" key="5">
    <source>
        <dbReference type="Proteomes" id="UP000618591"/>
    </source>
</evidence>
<dbReference type="PANTHER" id="PTHR20858">
    <property type="entry name" value="PHOSPHOMETHYLPYRIMIDINE KINASE"/>
    <property type="match status" value="1"/>
</dbReference>
<gene>
    <name evidence="4" type="ORF">GCM10011395_28720</name>
</gene>
<dbReference type="InterPro" id="IPR004360">
    <property type="entry name" value="Glyas_Fos-R_dOase_dom"/>
</dbReference>
<dbReference type="InterPro" id="IPR029056">
    <property type="entry name" value="Ribokinase-like"/>
</dbReference>
<name>A0ABQ1H3N3_9SPHN</name>
<dbReference type="InterPro" id="IPR037523">
    <property type="entry name" value="VOC_core"/>
</dbReference>
<reference evidence="5" key="1">
    <citation type="journal article" date="2019" name="Int. J. Syst. Evol. Microbiol.">
        <title>The Global Catalogue of Microorganisms (GCM) 10K type strain sequencing project: providing services to taxonomists for standard genome sequencing and annotation.</title>
        <authorList>
            <consortium name="The Broad Institute Genomics Platform"/>
            <consortium name="The Broad Institute Genome Sequencing Center for Infectious Disease"/>
            <person name="Wu L."/>
            <person name="Ma J."/>
        </authorList>
    </citation>
    <scope>NUCLEOTIDE SEQUENCE [LARGE SCALE GENOMIC DNA]</scope>
    <source>
        <strain evidence="5">CGMCC 1.10106</strain>
    </source>
</reference>
<organism evidence="4 5">
    <name type="scientific">Sphingomonas psychrolutea</name>
    <dbReference type="NCBI Taxonomy" id="1259676"/>
    <lineage>
        <taxon>Bacteria</taxon>
        <taxon>Pseudomonadati</taxon>
        <taxon>Pseudomonadota</taxon>
        <taxon>Alphaproteobacteria</taxon>
        <taxon>Sphingomonadales</taxon>
        <taxon>Sphingomonadaceae</taxon>
        <taxon>Sphingomonas</taxon>
    </lineage>
</organism>
<evidence type="ECO:0000256" key="2">
    <source>
        <dbReference type="ARBA" id="ARBA00012135"/>
    </source>
</evidence>
<dbReference type="InterPro" id="IPR004399">
    <property type="entry name" value="HMP/HMP-P_kinase_dom"/>
</dbReference>
<evidence type="ECO:0000256" key="1">
    <source>
        <dbReference type="ARBA" id="ARBA00004948"/>
    </source>
</evidence>
<dbReference type="Pfam" id="PF08543">
    <property type="entry name" value="Phos_pyr_kin"/>
    <property type="match status" value="2"/>
</dbReference>
<dbReference type="CDD" id="cd01169">
    <property type="entry name" value="HMPP_kinase"/>
    <property type="match status" value="1"/>
</dbReference>
<dbReference type="Proteomes" id="UP000618591">
    <property type="component" value="Unassembled WGS sequence"/>
</dbReference>
<evidence type="ECO:0000313" key="4">
    <source>
        <dbReference type="EMBL" id="GGA56536.1"/>
    </source>
</evidence>
<dbReference type="InterPro" id="IPR013749">
    <property type="entry name" value="PM/HMP-P_kinase-1"/>
</dbReference>
<evidence type="ECO:0000259" key="3">
    <source>
        <dbReference type="PROSITE" id="PS51819"/>
    </source>
</evidence>
<dbReference type="EC" id="2.7.1.49" evidence="2"/>
<dbReference type="EMBL" id="BMDW01000020">
    <property type="protein sequence ID" value="GGA56536.1"/>
    <property type="molecule type" value="Genomic_DNA"/>
</dbReference>
<dbReference type="PANTHER" id="PTHR20858:SF17">
    <property type="entry name" value="HYDROXYMETHYLPYRIMIDINE_PHOSPHOMETHYLPYRIMIDINE KINASE THI20-RELATED"/>
    <property type="match status" value="1"/>
</dbReference>
<protein>
    <recommendedName>
        <fullName evidence="2">hydroxymethylpyrimidine kinase</fullName>
        <ecNumber evidence="2">2.7.1.49</ecNumber>
    </recommendedName>
</protein>
<accession>A0ABQ1H3N3</accession>
<proteinExistence type="predicted"/>
<comment type="pathway">
    <text evidence="1">Cofactor biosynthesis; thiamine diphosphate biosynthesis.</text>
</comment>
<dbReference type="SUPFAM" id="SSF53613">
    <property type="entry name" value="Ribokinase-like"/>
    <property type="match status" value="1"/>
</dbReference>
<dbReference type="Gene3D" id="3.10.180.10">
    <property type="entry name" value="2,3-Dihydroxybiphenyl 1,2-Dioxygenase, domain 1"/>
    <property type="match status" value="1"/>
</dbReference>
<sequence length="428" mass="45444">MTPRILIIAGSDSGGGAGIQADIKTVTMLGGHAMTAITAITAQNTLGVQAVMPVPTEMVIAQIESCVSDIGVDAVKIGMLGSAETAHAVADWLEVHRSTPPFPGEGRGPVTQVEVTKRSARPSNGLLLGPGLRRRSETGTLPIVFDPVMVATSGDVLADVDTIAAFERIASVATLVTPNLAELATLSGLTSGPDAVKLAAIDYAARVGTPVLAKGGHGPGDQIVDWLAEPDGNWTRWRHDRIDTDQSHGTGCTLASAIATYLAYGTLWKSAIVRARQFVRLALHDAPGLGGGQGPMGHQMVRLDLGPEVRLNQVTVGCTDYAASREFYRTLGLKQIVDSPDHYARFEAPGGATLSIEHGAAPTVFFECNDLDAEVARLQAAGLVFDHLPIEREWLWREARLTDPAGNTICLYQAGENRRYPPWRLPNA</sequence>
<dbReference type="InterPro" id="IPR029068">
    <property type="entry name" value="Glyas_Bleomycin-R_OHBP_Dase"/>
</dbReference>